<dbReference type="GO" id="GO:0070814">
    <property type="term" value="P:hydrogen sulfide biosynthetic process"/>
    <property type="evidence" value="ECO:0007669"/>
    <property type="project" value="UniProtKB-UniRule"/>
</dbReference>
<keyword evidence="5 9" id="KW-0808">Transferase</keyword>
<dbReference type="CDD" id="cd02027">
    <property type="entry name" value="APSK"/>
    <property type="match status" value="1"/>
</dbReference>
<dbReference type="HAMAP" id="MF_00065">
    <property type="entry name" value="Adenylyl_sulf_kinase"/>
    <property type="match status" value="1"/>
</dbReference>
<keyword evidence="8 9" id="KW-0067">ATP-binding</keyword>
<dbReference type="InterPro" id="IPR002891">
    <property type="entry name" value="APS"/>
</dbReference>
<evidence type="ECO:0000256" key="3">
    <source>
        <dbReference type="ARBA" id="ARBA00004806"/>
    </source>
</evidence>
<dbReference type="Gene3D" id="3.40.50.300">
    <property type="entry name" value="P-loop containing nucleotide triphosphate hydrolases"/>
    <property type="match status" value="1"/>
</dbReference>
<keyword evidence="7 9" id="KW-0418">Kinase</keyword>
<dbReference type="NCBIfam" id="NF003013">
    <property type="entry name" value="PRK03846.1"/>
    <property type="match status" value="1"/>
</dbReference>
<evidence type="ECO:0000256" key="10">
    <source>
        <dbReference type="RuleBase" id="RU004347"/>
    </source>
</evidence>
<protein>
    <recommendedName>
        <fullName evidence="9 10">Adenylyl-sulfate kinase</fullName>
        <ecNumber evidence="9 10">2.7.1.25</ecNumber>
    </recommendedName>
    <alternativeName>
        <fullName evidence="9">APS kinase</fullName>
    </alternativeName>
    <alternativeName>
        <fullName evidence="9">ATP adenosine-5'-phosphosulfate 3'-phosphotransferase</fullName>
    </alternativeName>
    <alternativeName>
        <fullName evidence="9">Adenosine-5'-phosphosulfate kinase</fullName>
    </alternativeName>
</protein>
<evidence type="ECO:0000256" key="2">
    <source>
        <dbReference type="ARBA" id="ARBA00002632"/>
    </source>
</evidence>
<feature type="domain" description="APS kinase" evidence="11">
    <location>
        <begin position="27"/>
        <end position="176"/>
    </location>
</feature>
<keyword evidence="13" id="KW-1185">Reference proteome</keyword>
<keyword evidence="6 9" id="KW-0547">Nucleotide-binding</keyword>
<dbReference type="InterPro" id="IPR027417">
    <property type="entry name" value="P-loop_NTPase"/>
</dbReference>
<dbReference type="SUPFAM" id="SSF52540">
    <property type="entry name" value="P-loop containing nucleoside triphosphate hydrolases"/>
    <property type="match status" value="1"/>
</dbReference>
<name>A0A841SZT1_9BACL</name>
<keyword evidence="9" id="KW-0597">Phosphoprotein</keyword>
<dbReference type="GO" id="GO:0000103">
    <property type="term" value="P:sulfate assimilation"/>
    <property type="evidence" value="ECO:0007669"/>
    <property type="project" value="UniProtKB-UniRule"/>
</dbReference>
<dbReference type="Pfam" id="PF01583">
    <property type="entry name" value="APS_kinase"/>
    <property type="match status" value="1"/>
</dbReference>
<evidence type="ECO:0000256" key="9">
    <source>
        <dbReference type="HAMAP-Rule" id="MF_00065"/>
    </source>
</evidence>
<evidence type="ECO:0000259" key="11">
    <source>
        <dbReference type="Pfam" id="PF01583"/>
    </source>
</evidence>
<accession>A0A841SZT1</accession>
<reference evidence="12 13" key="1">
    <citation type="submission" date="2020-08" db="EMBL/GenBank/DDBJ databases">
        <title>Cohnella phylogeny.</title>
        <authorList>
            <person name="Dunlap C."/>
        </authorList>
    </citation>
    <scope>NUCLEOTIDE SEQUENCE [LARGE SCALE GENOMIC DNA]</scope>
    <source>
        <strain evidence="12 13">DSM 25241</strain>
    </source>
</reference>
<proteinExistence type="inferred from homology"/>
<dbReference type="UniPathway" id="UPA00140">
    <property type="reaction ID" value="UER00205"/>
</dbReference>
<gene>
    <name evidence="9 12" type="primary">cysC</name>
    <name evidence="12" type="ORF">H7B67_16175</name>
</gene>
<comment type="function">
    <text evidence="2 9 10">Catalyzes the synthesis of activated sulfate.</text>
</comment>
<dbReference type="EMBL" id="JACJVQ010000014">
    <property type="protein sequence ID" value="MBB6635658.1"/>
    <property type="molecule type" value="Genomic_DNA"/>
</dbReference>
<evidence type="ECO:0000256" key="6">
    <source>
        <dbReference type="ARBA" id="ARBA00022741"/>
    </source>
</evidence>
<feature type="binding site" evidence="9">
    <location>
        <begin position="35"/>
        <end position="42"/>
    </location>
    <ligand>
        <name>ATP</name>
        <dbReference type="ChEBI" id="CHEBI:30616"/>
    </ligand>
</feature>
<dbReference type="PANTHER" id="PTHR11055:SF1">
    <property type="entry name" value="PAPS SYNTHETASE, ISOFORM D"/>
    <property type="match status" value="1"/>
</dbReference>
<dbReference type="PANTHER" id="PTHR11055">
    <property type="entry name" value="BIFUNCTIONAL 3'-PHOSPHOADENOSINE 5'-PHOSPHOSULFATE SYNTHASE"/>
    <property type="match status" value="1"/>
</dbReference>
<comment type="catalytic activity">
    <reaction evidence="1 9 10">
        <text>adenosine 5'-phosphosulfate + ATP = 3'-phosphoadenylyl sulfate + ADP + H(+)</text>
        <dbReference type="Rhea" id="RHEA:24152"/>
        <dbReference type="ChEBI" id="CHEBI:15378"/>
        <dbReference type="ChEBI" id="CHEBI:30616"/>
        <dbReference type="ChEBI" id="CHEBI:58243"/>
        <dbReference type="ChEBI" id="CHEBI:58339"/>
        <dbReference type="ChEBI" id="CHEBI:456216"/>
        <dbReference type="EC" id="2.7.1.25"/>
    </reaction>
</comment>
<dbReference type="FunFam" id="3.40.50.300:FF:000212">
    <property type="entry name" value="Adenylyl-sulfate kinase"/>
    <property type="match status" value="1"/>
</dbReference>
<dbReference type="GO" id="GO:0005524">
    <property type="term" value="F:ATP binding"/>
    <property type="evidence" value="ECO:0007669"/>
    <property type="project" value="UniProtKB-UniRule"/>
</dbReference>
<evidence type="ECO:0000313" key="12">
    <source>
        <dbReference type="EMBL" id="MBB6635658.1"/>
    </source>
</evidence>
<sequence length="206" mass="23127">MEHTSEHIQWHPSKIARQDRHRLNAHRSCVLWLTGLSGSGKSTLAYETERRLHGMKIRSYVLDGDNLRHGLNGDLGFSAEHRKENIRRTSEVARLLVDAGIITIIALISPYRADRELARSLFGEGEFIEAYVDCPLQVCEQRDPKGLYKKARAGIIPGFTGISAPYEAPLHPEIVIPSARQSLAESVDQIIDCLLSLRMFPSGMTR</sequence>
<dbReference type="InterPro" id="IPR059117">
    <property type="entry name" value="APS_kinase_dom"/>
</dbReference>
<dbReference type="AlphaFoldDB" id="A0A841SZT1"/>
<dbReference type="Proteomes" id="UP000535838">
    <property type="component" value="Unassembled WGS sequence"/>
</dbReference>
<dbReference type="GO" id="GO:0004020">
    <property type="term" value="F:adenylylsulfate kinase activity"/>
    <property type="evidence" value="ECO:0007669"/>
    <property type="project" value="UniProtKB-UniRule"/>
</dbReference>
<evidence type="ECO:0000256" key="1">
    <source>
        <dbReference type="ARBA" id="ARBA00001823"/>
    </source>
</evidence>
<dbReference type="RefSeq" id="WP_185120899.1">
    <property type="nucleotide sequence ID" value="NZ_JACJVQ010000014.1"/>
</dbReference>
<evidence type="ECO:0000256" key="4">
    <source>
        <dbReference type="ARBA" id="ARBA00007008"/>
    </source>
</evidence>
<evidence type="ECO:0000313" key="13">
    <source>
        <dbReference type="Proteomes" id="UP000535838"/>
    </source>
</evidence>
<comment type="pathway">
    <text evidence="3 9 10">Sulfur metabolism; hydrogen sulfide biosynthesis; sulfite from sulfate: step 2/3.</text>
</comment>
<feature type="active site" description="Phosphoserine intermediate" evidence="9">
    <location>
        <position position="109"/>
    </location>
</feature>
<evidence type="ECO:0000256" key="5">
    <source>
        <dbReference type="ARBA" id="ARBA00022679"/>
    </source>
</evidence>
<dbReference type="NCBIfam" id="TIGR00455">
    <property type="entry name" value="apsK"/>
    <property type="match status" value="1"/>
</dbReference>
<organism evidence="12 13">
    <name type="scientific">Cohnella thailandensis</name>
    <dbReference type="NCBI Taxonomy" id="557557"/>
    <lineage>
        <taxon>Bacteria</taxon>
        <taxon>Bacillati</taxon>
        <taxon>Bacillota</taxon>
        <taxon>Bacilli</taxon>
        <taxon>Bacillales</taxon>
        <taxon>Paenibacillaceae</taxon>
        <taxon>Cohnella</taxon>
    </lineage>
</organism>
<evidence type="ECO:0000256" key="8">
    <source>
        <dbReference type="ARBA" id="ARBA00022840"/>
    </source>
</evidence>
<evidence type="ECO:0000256" key="7">
    <source>
        <dbReference type="ARBA" id="ARBA00022777"/>
    </source>
</evidence>
<dbReference type="EC" id="2.7.1.25" evidence="9 10"/>
<comment type="similarity">
    <text evidence="4 9 10">Belongs to the APS kinase family.</text>
</comment>
<comment type="caution">
    <text evidence="12">The sequence shown here is derived from an EMBL/GenBank/DDBJ whole genome shotgun (WGS) entry which is preliminary data.</text>
</comment>